<accession>A0A1J1HYG3</accession>
<evidence type="ECO:0000313" key="4">
    <source>
        <dbReference type="Proteomes" id="UP000183832"/>
    </source>
</evidence>
<feature type="compositionally biased region" description="Low complexity" evidence="1">
    <location>
        <begin position="654"/>
        <end position="674"/>
    </location>
</feature>
<dbReference type="InterPro" id="IPR035969">
    <property type="entry name" value="Rab-GAP_TBC_sf"/>
</dbReference>
<sequence length="981" mass="113701">MDSDLINRANEERQKIFERYELGRKAPVDPWEDPEFNVYTMVDRYGFVHDQKFPSPQDDKKTIEKRLEVLVQREKKWIKMLSRWESKSTKEKLAKRIYKGIPDKVRNVVWSELLNLRTVMSDKTNLNKYQMMLKLARLHGTEARQIDSDVNRQFRENIFFRERYNLKQQQLFNVLVAYSVYNSEVGYCQGMSTLAGMLLMYLGEEETFWALNILLTDRKFAMHGLFILGFPKLTRFLAHHDAILARFLPKLKKHFDQCNLDSILYSLKWFFVIFIERVPFSLCLRIWDIYLLEGEKAVTAMAYAVLKIHKYKLMKLKDMDSIVHYLQVKLAKDFGYDDDFVIKSLEQCSEELRKAKMELPPPPPENEFPQKPFGIIVEPTKDEKIGHRKSDFTEIEKEVTENVIKSREQVTADLENDAKSIEVGICNSNSQLNTVQRPESEDGGSLLGSSKRSLADTSVTSTADLSVFSGGEKRSVLQQKNENIPDNSLKAHHLNYSSDIDLNNTVCDDDAENGESSSNSMAKSSSTIQIFQKAQMSSMPTSDSKRNENSTAIHAAKSQDIVRIYVPPADDMLSSTKSNFERDRCEDNVSHCSNRSSIIHVEYETLPFECDLSSFETPGKSSSQSPQQQKSPPFKNDQLSHGANKIQPQQYYYYPNPNQTLYQSSSSRRGSMSRKTPSPLLNEMIIECDHIKMRRSQENINEENSINYSVQASNKIHQFYNNNNNNSNCSLKRMTSFEELAKKSDSNSLLYIHETSQDNNSRLYHPSSAKPKSDYNICYNYMHLDNRDEFENSKIKHQLMIKKSSSHSYNIRRSERKHSSSENSPFDYDLLKERRKDNTFLYDDEIDGRPMETNDNSIKSYDRFFNSDDEIDDDEIRHHRISKKILPSSSSNYLRHKSKIPRPNRNGNNNNSLRKKSSVSSPENSEKSDGYHTSINRYDSQNSQSIINQSSPTYNESSTDRSSNNSHRINNKIRIKINQKN</sequence>
<evidence type="ECO:0000256" key="1">
    <source>
        <dbReference type="SAM" id="MobiDB-lite"/>
    </source>
</evidence>
<feature type="compositionally biased region" description="Low complexity" evidence="1">
    <location>
        <begin position="516"/>
        <end position="526"/>
    </location>
</feature>
<dbReference type="PROSITE" id="PS50086">
    <property type="entry name" value="TBC_RABGAP"/>
    <property type="match status" value="1"/>
</dbReference>
<dbReference type="SMART" id="SM00164">
    <property type="entry name" value="TBC"/>
    <property type="match status" value="1"/>
</dbReference>
<dbReference type="AlphaFoldDB" id="A0A1J1HYG3"/>
<name>A0A1J1HYG3_9DIPT</name>
<dbReference type="GO" id="GO:0005096">
    <property type="term" value="F:GTPase activator activity"/>
    <property type="evidence" value="ECO:0007669"/>
    <property type="project" value="TreeGrafter"/>
</dbReference>
<dbReference type="PANTHER" id="PTHR47219">
    <property type="entry name" value="RAB GTPASE-ACTIVATING PROTEIN 1-LIKE"/>
    <property type="match status" value="1"/>
</dbReference>
<dbReference type="EMBL" id="CVRI01000036">
    <property type="protein sequence ID" value="CRK92995.1"/>
    <property type="molecule type" value="Genomic_DNA"/>
</dbReference>
<dbReference type="PANTHER" id="PTHR47219:SF25">
    <property type="entry name" value="RAB-GAP TBC DOMAIN-CONTAINING PROTEIN"/>
    <property type="match status" value="1"/>
</dbReference>
<dbReference type="Pfam" id="PF00566">
    <property type="entry name" value="RabGAP-TBC"/>
    <property type="match status" value="1"/>
</dbReference>
<feature type="region of interest" description="Disordered" evidence="1">
    <location>
        <begin position="432"/>
        <end position="462"/>
    </location>
</feature>
<dbReference type="Gene3D" id="1.10.472.80">
    <property type="entry name" value="Ypt/Rab-GAP domain of gyp1p, domain 3"/>
    <property type="match status" value="1"/>
</dbReference>
<dbReference type="STRING" id="568069.A0A1J1HYG3"/>
<reference evidence="3 4" key="1">
    <citation type="submission" date="2015-04" db="EMBL/GenBank/DDBJ databases">
        <authorList>
            <person name="Syromyatnikov M.Y."/>
            <person name="Popov V.N."/>
        </authorList>
    </citation>
    <scope>NUCLEOTIDE SEQUENCE [LARGE SCALE GENOMIC DNA]</scope>
</reference>
<feature type="compositionally biased region" description="Low complexity" evidence="1">
    <location>
        <begin position="443"/>
        <end position="452"/>
    </location>
</feature>
<feature type="region of interest" description="Disordered" evidence="1">
    <location>
        <begin position="882"/>
        <end position="970"/>
    </location>
</feature>
<dbReference type="Gene3D" id="1.10.10.750">
    <property type="entry name" value="Ypt/Rab-GAP domain of gyp1p, domain 1"/>
    <property type="match status" value="1"/>
</dbReference>
<dbReference type="InterPro" id="IPR050302">
    <property type="entry name" value="Rab_GAP_TBC_domain"/>
</dbReference>
<dbReference type="OrthoDB" id="19040at2759"/>
<evidence type="ECO:0000259" key="2">
    <source>
        <dbReference type="PROSITE" id="PS50086"/>
    </source>
</evidence>
<feature type="domain" description="Rab-GAP TBC" evidence="2">
    <location>
        <begin position="100"/>
        <end position="294"/>
    </location>
</feature>
<dbReference type="GO" id="GO:0031267">
    <property type="term" value="F:small GTPase binding"/>
    <property type="evidence" value="ECO:0007669"/>
    <property type="project" value="TreeGrafter"/>
</dbReference>
<evidence type="ECO:0000313" key="3">
    <source>
        <dbReference type="EMBL" id="CRK92995.1"/>
    </source>
</evidence>
<dbReference type="SUPFAM" id="SSF47923">
    <property type="entry name" value="Ypt/Rab-GAP domain of gyp1p"/>
    <property type="match status" value="2"/>
</dbReference>
<keyword evidence="4" id="KW-1185">Reference proteome</keyword>
<feature type="compositionally biased region" description="Low complexity" evidence="1">
    <location>
        <begin position="940"/>
        <end position="951"/>
    </location>
</feature>
<feature type="region of interest" description="Disordered" evidence="1">
    <location>
        <begin position="506"/>
        <end position="554"/>
    </location>
</feature>
<feature type="region of interest" description="Disordered" evidence="1">
    <location>
        <begin position="654"/>
        <end position="679"/>
    </location>
</feature>
<feature type="compositionally biased region" description="Polar residues" evidence="1">
    <location>
        <begin position="527"/>
        <end position="542"/>
    </location>
</feature>
<protein>
    <submittedName>
        <fullName evidence="3">CLUMA_CG006497, isoform A</fullName>
    </submittedName>
</protein>
<gene>
    <name evidence="3" type="ORF">CLUMA_CG006497</name>
</gene>
<dbReference type="Gene3D" id="1.10.8.270">
    <property type="entry name" value="putative rabgap domain of human tbc1 domain family member 14 like domains"/>
    <property type="match status" value="1"/>
</dbReference>
<dbReference type="FunFam" id="1.10.472.80:FF:000019">
    <property type="entry name" value="USP6 N-terminal like"/>
    <property type="match status" value="1"/>
</dbReference>
<feature type="region of interest" description="Disordered" evidence="1">
    <location>
        <begin position="614"/>
        <end position="641"/>
    </location>
</feature>
<proteinExistence type="predicted"/>
<feature type="compositionally biased region" description="Low complexity" evidence="1">
    <location>
        <begin position="620"/>
        <end position="633"/>
    </location>
</feature>
<dbReference type="Proteomes" id="UP000183832">
    <property type="component" value="Unassembled WGS sequence"/>
</dbReference>
<dbReference type="InterPro" id="IPR000195">
    <property type="entry name" value="Rab-GAP-TBC_dom"/>
</dbReference>
<feature type="region of interest" description="Disordered" evidence="1">
    <location>
        <begin position="804"/>
        <end position="829"/>
    </location>
</feature>
<organism evidence="3 4">
    <name type="scientific">Clunio marinus</name>
    <dbReference type="NCBI Taxonomy" id="568069"/>
    <lineage>
        <taxon>Eukaryota</taxon>
        <taxon>Metazoa</taxon>
        <taxon>Ecdysozoa</taxon>
        <taxon>Arthropoda</taxon>
        <taxon>Hexapoda</taxon>
        <taxon>Insecta</taxon>
        <taxon>Pterygota</taxon>
        <taxon>Neoptera</taxon>
        <taxon>Endopterygota</taxon>
        <taxon>Diptera</taxon>
        <taxon>Nematocera</taxon>
        <taxon>Chironomoidea</taxon>
        <taxon>Chironomidae</taxon>
        <taxon>Clunio</taxon>
    </lineage>
</organism>
<feature type="compositionally biased region" description="Low complexity" evidence="1">
    <location>
        <begin position="903"/>
        <end position="923"/>
    </location>
</feature>
<dbReference type="FunFam" id="1.10.8.270:FF:000016">
    <property type="entry name" value="TBC1 domain family member 2A"/>
    <property type="match status" value="1"/>
</dbReference>